<name>A0A3N0YN20_ANAGA</name>
<proteinExistence type="predicted"/>
<evidence type="ECO:0000313" key="2">
    <source>
        <dbReference type="Proteomes" id="UP000281406"/>
    </source>
</evidence>
<comment type="caution">
    <text evidence="1">The sequence shown here is derived from an EMBL/GenBank/DDBJ whole genome shotgun (WGS) entry which is preliminary data.</text>
</comment>
<evidence type="ECO:0000313" key="1">
    <source>
        <dbReference type="EMBL" id="ROL47606.1"/>
    </source>
</evidence>
<reference evidence="1 2" key="1">
    <citation type="submission" date="2018-10" db="EMBL/GenBank/DDBJ databases">
        <title>Genome assembly for a Yunnan-Guizhou Plateau 3E fish, Anabarilius grahami (Regan), and its evolutionary and genetic applications.</title>
        <authorList>
            <person name="Jiang W."/>
        </authorList>
    </citation>
    <scope>NUCLEOTIDE SEQUENCE [LARGE SCALE GENOMIC DNA]</scope>
    <source>
        <strain evidence="1">AG-KIZ</strain>
        <tissue evidence="1">Muscle</tissue>
    </source>
</reference>
<dbReference type="Proteomes" id="UP000281406">
    <property type="component" value="Unassembled WGS sequence"/>
</dbReference>
<keyword evidence="2" id="KW-1185">Reference proteome</keyword>
<organism evidence="1 2">
    <name type="scientific">Anabarilius grahami</name>
    <name type="common">Kanglang fish</name>
    <name type="synonym">Barilius grahami</name>
    <dbReference type="NCBI Taxonomy" id="495550"/>
    <lineage>
        <taxon>Eukaryota</taxon>
        <taxon>Metazoa</taxon>
        <taxon>Chordata</taxon>
        <taxon>Craniata</taxon>
        <taxon>Vertebrata</taxon>
        <taxon>Euteleostomi</taxon>
        <taxon>Actinopterygii</taxon>
        <taxon>Neopterygii</taxon>
        <taxon>Teleostei</taxon>
        <taxon>Ostariophysi</taxon>
        <taxon>Cypriniformes</taxon>
        <taxon>Xenocyprididae</taxon>
        <taxon>Xenocypridinae</taxon>
        <taxon>Xenocypridinae incertae sedis</taxon>
        <taxon>Anabarilius</taxon>
    </lineage>
</organism>
<dbReference type="AlphaFoldDB" id="A0A3N0YN20"/>
<accession>A0A3N0YN20</accession>
<dbReference type="EMBL" id="RJVU01035392">
    <property type="protein sequence ID" value="ROL47606.1"/>
    <property type="molecule type" value="Genomic_DNA"/>
</dbReference>
<gene>
    <name evidence="1" type="ORF">DPX16_13321</name>
</gene>
<protein>
    <submittedName>
        <fullName evidence="1">Uncharacterized protein</fullName>
    </submittedName>
</protein>
<sequence length="73" mass="7873">MVLKQEHFGLAVIQVKGKMDDENNESTGKAIKGEKAITVATSDSPYSTELPTMGAIDYVNSHMALCWETVGGK</sequence>